<dbReference type="AlphaFoldDB" id="A0A7J0FJK0"/>
<feature type="signal peptide" evidence="1">
    <location>
        <begin position="1"/>
        <end position="31"/>
    </location>
</feature>
<dbReference type="Proteomes" id="UP000585474">
    <property type="component" value="Unassembled WGS sequence"/>
</dbReference>
<organism evidence="2 3">
    <name type="scientific">Actinidia rufa</name>
    <dbReference type="NCBI Taxonomy" id="165716"/>
    <lineage>
        <taxon>Eukaryota</taxon>
        <taxon>Viridiplantae</taxon>
        <taxon>Streptophyta</taxon>
        <taxon>Embryophyta</taxon>
        <taxon>Tracheophyta</taxon>
        <taxon>Spermatophyta</taxon>
        <taxon>Magnoliopsida</taxon>
        <taxon>eudicotyledons</taxon>
        <taxon>Gunneridae</taxon>
        <taxon>Pentapetalae</taxon>
        <taxon>asterids</taxon>
        <taxon>Ericales</taxon>
        <taxon>Actinidiaceae</taxon>
        <taxon>Actinidia</taxon>
    </lineage>
</organism>
<reference evidence="2 3" key="1">
    <citation type="submission" date="2019-07" db="EMBL/GenBank/DDBJ databases">
        <title>De Novo Assembly of kiwifruit Actinidia rufa.</title>
        <authorList>
            <person name="Sugita-Konishi S."/>
            <person name="Sato K."/>
            <person name="Mori E."/>
            <person name="Abe Y."/>
            <person name="Kisaki G."/>
            <person name="Hamano K."/>
            <person name="Suezawa K."/>
            <person name="Otani M."/>
            <person name="Fukuda T."/>
            <person name="Manabe T."/>
            <person name="Gomi K."/>
            <person name="Tabuchi M."/>
            <person name="Akimitsu K."/>
            <person name="Kataoka I."/>
        </authorList>
    </citation>
    <scope>NUCLEOTIDE SEQUENCE [LARGE SCALE GENOMIC DNA]</scope>
    <source>
        <strain evidence="3">cv. Fuchu</strain>
    </source>
</reference>
<feature type="chain" id="PRO_5029895765" evidence="1">
    <location>
        <begin position="32"/>
        <end position="127"/>
    </location>
</feature>
<comment type="caution">
    <text evidence="2">The sequence shown here is derived from an EMBL/GenBank/DDBJ whole genome shotgun (WGS) entry which is preliminary data.</text>
</comment>
<sequence length="127" mass="13643">MLKHKAMDLTWCVCWLLVSFLHLFSFPGNGAQSHLSYHDLVSSRKVFNSTNLAPAPSEVSNTAVAKINLTKRAPAPSEVSFTPVQTNSTINLAPAPSEVPSTPAQINKTVVAPPFEVSSTPVQINSN</sequence>
<gene>
    <name evidence="2" type="ORF">Acr_13g0002750</name>
</gene>
<evidence type="ECO:0000313" key="3">
    <source>
        <dbReference type="Proteomes" id="UP000585474"/>
    </source>
</evidence>
<dbReference type="EMBL" id="BJWL01000013">
    <property type="protein sequence ID" value="GFY98874.1"/>
    <property type="molecule type" value="Genomic_DNA"/>
</dbReference>
<keyword evidence="1" id="KW-0732">Signal</keyword>
<keyword evidence="3" id="KW-1185">Reference proteome</keyword>
<evidence type="ECO:0000256" key="1">
    <source>
        <dbReference type="SAM" id="SignalP"/>
    </source>
</evidence>
<accession>A0A7J0FJK0</accession>
<protein>
    <submittedName>
        <fullName evidence="2">Uncharacterized protein</fullName>
    </submittedName>
</protein>
<proteinExistence type="predicted"/>
<name>A0A7J0FJK0_9ERIC</name>
<evidence type="ECO:0000313" key="2">
    <source>
        <dbReference type="EMBL" id="GFY98874.1"/>
    </source>
</evidence>